<comment type="caution">
    <text evidence="2">The sequence shown here is derived from an EMBL/GenBank/DDBJ whole genome shotgun (WGS) entry which is preliminary data.</text>
</comment>
<dbReference type="SUPFAM" id="SSF56436">
    <property type="entry name" value="C-type lectin-like"/>
    <property type="match status" value="1"/>
</dbReference>
<reference evidence="3" key="1">
    <citation type="journal article" date="2016" name="Nat. Commun.">
        <title>The Gonium pectorale genome demonstrates co-option of cell cycle regulation during the evolution of multicellularity.</title>
        <authorList>
            <person name="Hanschen E.R."/>
            <person name="Marriage T.N."/>
            <person name="Ferris P.J."/>
            <person name="Hamaji T."/>
            <person name="Toyoda A."/>
            <person name="Fujiyama A."/>
            <person name="Neme R."/>
            <person name="Noguchi H."/>
            <person name="Minakuchi Y."/>
            <person name="Suzuki M."/>
            <person name="Kawai-Toyooka H."/>
            <person name="Smith D.R."/>
            <person name="Sparks H."/>
            <person name="Anderson J."/>
            <person name="Bakaric R."/>
            <person name="Luria V."/>
            <person name="Karger A."/>
            <person name="Kirschner M.W."/>
            <person name="Durand P.M."/>
            <person name="Michod R.E."/>
            <person name="Nozaki H."/>
            <person name="Olson B.J."/>
        </authorList>
    </citation>
    <scope>NUCLEOTIDE SEQUENCE [LARGE SCALE GENOMIC DNA]</scope>
    <source>
        <strain evidence="3">NIES-2863</strain>
    </source>
</reference>
<evidence type="ECO:0000256" key="1">
    <source>
        <dbReference type="SAM" id="MobiDB-lite"/>
    </source>
</evidence>
<dbReference type="EMBL" id="LSYV01000007">
    <property type="protein sequence ID" value="KXZ53584.1"/>
    <property type="molecule type" value="Genomic_DNA"/>
</dbReference>
<sequence length="165" mass="18559">MPGVHANPDLKKADLKKEAKKPVVVVTVVKTPSPSPPSPPHKPKPASSKPTTKKPNSKSPPAKEYEAYKYKDLLLIATNKKYTYAEAEDYCKEKGYGLIPYNKKDLLEPTSPLCYQSKKGCWVSGRDKDLCAYIDPKGKGGPYARKCQEKHYVVCYTKWLKLKKK</sequence>
<proteinExistence type="predicted"/>
<feature type="compositionally biased region" description="Low complexity" evidence="1">
    <location>
        <begin position="22"/>
        <end position="32"/>
    </location>
</feature>
<gene>
    <name evidence="2" type="ORF">GPECTOR_6g501</name>
</gene>
<protein>
    <recommendedName>
        <fullName evidence="4">C-type lectin domain-containing protein</fullName>
    </recommendedName>
</protein>
<feature type="compositionally biased region" description="Basic and acidic residues" evidence="1">
    <location>
        <begin position="8"/>
        <end position="21"/>
    </location>
</feature>
<dbReference type="InterPro" id="IPR016187">
    <property type="entry name" value="CTDL_fold"/>
</dbReference>
<dbReference type="OrthoDB" id="544490at2759"/>
<organism evidence="2 3">
    <name type="scientific">Gonium pectorale</name>
    <name type="common">Green alga</name>
    <dbReference type="NCBI Taxonomy" id="33097"/>
    <lineage>
        <taxon>Eukaryota</taxon>
        <taxon>Viridiplantae</taxon>
        <taxon>Chlorophyta</taxon>
        <taxon>core chlorophytes</taxon>
        <taxon>Chlorophyceae</taxon>
        <taxon>CS clade</taxon>
        <taxon>Chlamydomonadales</taxon>
        <taxon>Volvocaceae</taxon>
        <taxon>Gonium</taxon>
    </lineage>
</organism>
<dbReference type="Proteomes" id="UP000075714">
    <property type="component" value="Unassembled WGS sequence"/>
</dbReference>
<keyword evidence="3" id="KW-1185">Reference proteome</keyword>
<evidence type="ECO:0000313" key="3">
    <source>
        <dbReference type="Proteomes" id="UP000075714"/>
    </source>
</evidence>
<evidence type="ECO:0008006" key="4">
    <source>
        <dbReference type="Google" id="ProtNLM"/>
    </source>
</evidence>
<dbReference type="AlphaFoldDB" id="A0A150GUW1"/>
<accession>A0A150GUW1</accession>
<name>A0A150GUW1_GONPE</name>
<evidence type="ECO:0000313" key="2">
    <source>
        <dbReference type="EMBL" id="KXZ53584.1"/>
    </source>
</evidence>
<feature type="region of interest" description="Disordered" evidence="1">
    <location>
        <begin position="1"/>
        <end position="64"/>
    </location>
</feature>